<dbReference type="Pfam" id="PF22936">
    <property type="entry name" value="Pol_BBD"/>
    <property type="match status" value="1"/>
</dbReference>
<dbReference type="InterPro" id="IPR013103">
    <property type="entry name" value="RVT_2"/>
</dbReference>
<dbReference type="InterPro" id="IPR001878">
    <property type="entry name" value="Znf_CCHC"/>
</dbReference>
<dbReference type="Pfam" id="PF07727">
    <property type="entry name" value="RVT_2"/>
    <property type="match status" value="1"/>
</dbReference>
<dbReference type="EMBL" id="CP092882">
    <property type="protein sequence ID" value="UYV81278.1"/>
    <property type="molecule type" value="Genomic_DNA"/>
</dbReference>
<feature type="region of interest" description="Disordered" evidence="2">
    <location>
        <begin position="1"/>
        <end position="37"/>
    </location>
</feature>
<dbReference type="CDD" id="cd09272">
    <property type="entry name" value="RNase_HI_RT_Ty1"/>
    <property type="match status" value="1"/>
</dbReference>
<feature type="compositionally biased region" description="Basic and acidic residues" evidence="2">
    <location>
        <begin position="237"/>
        <end position="258"/>
    </location>
</feature>
<sequence>MLEEEIRQTQLNGTTNTEQAFLGNPERKNLPSTSKPKPKGFPFSCHFCGKKGHKAADCRKRMSRNPKNEMVASFGTKYLSKLGANEWCLDNGATAHMCSSRDSFDHFEETAPVKITLANGGFIEALGKGKAYERNGLYILSQINCRKALATREICIAGEKNYEKWHSRFGHLNLQDLKKLKMQNIVYGLPNFDVKNFTCEVCLKELSRIRNEVIEIDASPQKDPFVKEIPLVEEKGSTSELKSRTEIESESDLEKSDLVDEPSESEVVISIRGRGRPRYIRTGKPGRPRKEYPTANLSTQELLEAKYLPDPKDAEEALSGRDSYFWKKAMEEEFDSLIENKTWELVDPPKNRNIIGTKWVFKTKCNSDGSVERHKARLVAKGYSQQYGIDYEETFAPVVRQSTIRMFLALAVEYNLIVHQMDVQSAYLNGEIKEEVYMAHSQRTLYQENIQRRIQTEKDGSISIDQEKYIEELLAKYRMKEAKPISTPMDSNSKLTKISSIEVSTRPDIAYAVSALGQFSNDPRRQHWNAAKRVLRYLKGTSCLRITYRKSNEALHGYVDADWGGNLVDRKSHTGIVYFLARGPIAWESKKQETVTLSSTESEYIALCEAGKEAVYLRALLDEMGFGELLNGPTVLKTDNQGAQQLARNPVYHARTKHIDIKWHFIRSICSDGLVEVVHTPTQENVADILTKGLPRFKAGRISIEDDPRQGRPTFQRTDENVQKITDLIKENPRTTLLELEQDTGISKTTIGRIVTEDLRLKKTPAKFIPRFLTNEQKLCRLATCEDMLEMTRTDPEWKDKIITGDETWVYLPSGEVRVSLDPKNPDIAPNEFFLFPKLKAVLKGRHFDTREDIIEKSLLALKSILKEAYKNCFDNWEKRWRWCVEAREDYFEKF</sequence>
<name>A0ABY6LJL7_9ARAC</name>
<evidence type="ECO:0000256" key="2">
    <source>
        <dbReference type="SAM" id="MobiDB-lite"/>
    </source>
</evidence>
<evidence type="ECO:0000259" key="3">
    <source>
        <dbReference type="PROSITE" id="PS50158"/>
    </source>
</evidence>
<dbReference type="PANTHER" id="PTHR11439">
    <property type="entry name" value="GAG-POL-RELATED RETROTRANSPOSON"/>
    <property type="match status" value="1"/>
</dbReference>
<evidence type="ECO:0000256" key="1">
    <source>
        <dbReference type="PROSITE-ProRule" id="PRU00047"/>
    </source>
</evidence>
<evidence type="ECO:0000313" key="4">
    <source>
        <dbReference type="EMBL" id="UYV81278.1"/>
    </source>
</evidence>
<keyword evidence="1" id="KW-0863">Zinc-finger</keyword>
<dbReference type="InterPro" id="IPR054722">
    <property type="entry name" value="PolX-like_BBD"/>
</dbReference>
<dbReference type="Proteomes" id="UP001235939">
    <property type="component" value="Chromosome 20"/>
</dbReference>
<organism evidence="4 5">
    <name type="scientific">Cordylochernes scorpioides</name>
    <dbReference type="NCBI Taxonomy" id="51811"/>
    <lineage>
        <taxon>Eukaryota</taxon>
        <taxon>Metazoa</taxon>
        <taxon>Ecdysozoa</taxon>
        <taxon>Arthropoda</taxon>
        <taxon>Chelicerata</taxon>
        <taxon>Arachnida</taxon>
        <taxon>Pseudoscorpiones</taxon>
        <taxon>Cheliferoidea</taxon>
        <taxon>Chernetidae</taxon>
        <taxon>Cordylochernes</taxon>
    </lineage>
</organism>
<dbReference type="InterPro" id="IPR036397">
    <property type="entry name" value="RNaseH_sf"/>
</dbReference>
<keyword evidence="1" id="KW-0479">Metal-binding</keyword>
<dbReference type="PROSITE" id="PS50158">
    <property type="entry name" value="ZF_CCHC"/>
    <property type="match status" value="1"/>
</dbReference>
<dbReference type="PANTHER" id="PTHR11439:SF463">
    <property type="entry name" value="REVERSE TRANSCRIPTASE TY1_COPIA-TYPE DOMAIN-CONTAINING PROTEIN"/>
    <property type="match status" value="1"/>
</dbReference>
<accession>A0ABY6LJL7</accession>
<evidence type="ECO:0000313" key="5">
    <source>
        <dbReference type="Proteomes" id="UP001235939"/>
    </source>
</evidence>
<dbReference type="InterPro" id="IPR036875">
    <property type="entry name" value="Znf_CCHC_sf"/>
</dbReference>
<protein>
    <recommendedName>
        <fullName evidence="3">CCHC-type domain-containing protein</fullName>
    </recommendedName>
</protein>
<reference evidence="4 5" key="1">
    <citation type="submission" date="2022-01" db="EMBL/GenBank/DDBJ databases">
        <title>A chromosomal length assembly of Cordylochernes scorpioides.</title>
        <authorList>
            <person name="Zeh D."/>
            <person name="Zeh J."/>
        </authorList>
    </citation>
    <scope>NUCLEOTIDE SEQUENCE [LARGE SCALE GENOMIC DNA]</scope>
    <source>
        <strain evidence="4">IN4F17</strain>
        <tissue evidence="4">Whole Body</tissue>
    </source>
</reference>
<dbReference type="SMART" id="SM00343">
    <property type="entry name" value="ZnF_C2HC"/>
    <property type="match status" value="1"/>
</dbReference>
<gene>
    <name evidence="4" type="ORF">LAZ67_20000641</name>
</gene>
<dbReference type="Pfam" id="PF13976">
    <property type="entry name" value="gag_pre-integrs"/>
    <property type="match status" value="1"/>
</dbReference>
<dbReference type="InterPro" id="IPR025724">
    <property type="entry name" value="GAG-pre-integrase_dom"/>
</dbReference>
<feature type="region of interest" description="Disordered" evidence="2">
    <location>
        <begin position="237"/>
        <end position="259"/>
    </location>
</feature>
<dbReference type="SUPFAM" id="SSF57756">
    <property type="entry name" value="Retrovirus zinc finger-like domains"/>
    <property type="match status" value="1"/>
</dbReference>
<dbReference type="Gene3D" id="3.30.420.10">
    <property type="entry name" value="Ribonuclease H-like superfamily/Ribonuclease H"/>
    <property type="match status" value="2"/>
</dbReference>
<keyword evidence="5" id="KW-1185">Reference proteome</keyword>
<keyword evidence="1" id="KW-0862">Zinc</keyword>
<feature type="compositionally biased region" description="Polar residues" evidence="2">
    <location>
        <begin position="8"/>
        <end position="19"/>
    </location>
</feature>
<feature type="domain" description="CCHC-type" evidence="3">
    <location>
        <begin position="45"/>
        <end position="60"/>
    </location>
</feature>
<proteinExistence type="predicted"/>